<evidence type="ECO:0000259" key="1">
    <source>
        <dbReference type="Pfam" id="PF01636"/>
    </source>
</evidence>
<keyword evidence="3" id="KW-1185">Reference proteome</keyword>
<dbReference type="Gene3D" id="3.90.1200.10">
    <property type="match status" value="1"/>
</dbReference>
<reference evidence="2 3" key="1">
    <citation type="submission" date="2018-02" db="EMBL/GenBank/DDBJ databases">
        <title>The genomes of Aspergillus section Nigri reveals drivers in fungal speciation.</title>
        <authorList>
            <consortium name="DOE Joint Genome Institute"/>
            <person name="Vesth T.C."/>
            <person name="Nybo J."/>
            <person name="Theobald S."/>
            <person name="Brandl J."/>
            <person name="Frisvad J.C."/>
            <person name="Nielsen K.F."/>
            <person name="Lyhne E.K."/>
            <person name="Kogle M.E."/>
            <person name="Kuo A."/>
            <person name="Riley R."/>
            <person name="Clum A."/>
            <person name="Nolan M."/>
            <person name="Lipzen A."/>
            <person name="Salamov A."/>
            <person name="Henrissat B."/>
            <person name="Wiebenga A."/>
            <person name="De vries R.P."/>
            <person name="Grigoriev I.V."/>
            <person name="Mortensen U.H."/>
            <person name="Andersen M.R."/>
            <person name="Baker S.E."/>
        </authorList>
    </citation>
    <scope>NUCLEOTIDE SEQUENCE [LARGE SCALE GENOMIC DNA]</scope>
    <source>
        <strain evidence="2 3">CBS 707.79</strain>
    </source>
</reference>
<accession>A0A319DI00</accession>
<dbReference type="PANTHER" id="PTHR21310">
    <property type="entry name" value="AMINOGLYCOSIDE PHOSPHOTRANSFERASE-RELATED-RELATED"/>
    <property type="match status" value="1"/>
</dbReference>
<dbReference type="Proteomes" id="UP000247810">
    <property type="component" value="Unassembled WGS sequence"/>
</dbReference>
<gene>
    <name evidence="2" type="ORF">BO71DRAFT_448281</name>
</gene>
<name>A0A319DI00_9EURO</name>
<evidence type="ECO:0000313" key="3">
    <source>
        <dbReference type="Proteomes" id="UP000247810"/>
    </source>
</evidence>
<dbReference type="InterPro" id="IPR002575">
    <property type="entry name" value="Aminoglycoside_PTrfase"/>
</dbReference>
<sequence length="393" mass="43841">MTASDTSLSPPLSPDSITELILSLDLPTPSQIEPLQVSAAFHSIYLIHFDPSTAPSNSPTLVLRVSGPHLPSIKTLNEVGIMTWIRQSTQIPIPEIIRYSATSNNPIGHEFTLLTRAQGTSIDKIYDTLSTYQKTLLVEQLTDHLIELHSHPFTPSYVGGLTLQNNNPIPVPGPPIDETFWQTPDITKYWTSSETLSSLNPANPTGYANYTSYNTACMERYIHAIATHPSLSAYRDLIPRFHAFIAALSSPDHVDELNDVKYVLAHKDLHFANIMCDPADPDCRITAILDWEFSGVVPVPRWNPPRAFLWNMKWSEEDKAEQTRMEGVFEEVCQRKGAGGMLEEMKLNGKQEVMQRVVNHVRAIVEVCPRGQAAEKVGGWRRVVEEGMGVFGV</sequence>
<proteinExistence type="predicted"/>
<dbReference type="EMBL" id="KZ825831">
    <property type="protein sequence ID" value="PYH96919.1"/>
    <property type="molecule type" value="Genomic_DNA"/>
</dbReference>
<dbReference type="PANTHER" id="PTHR21310:SF13">
    <property type="entry name" value="AMINOGLYCOSIDE PHOSPHOTRANSFERASE DOMAIN-CONTAINING PROTEIN"/>
    <property type="match status" value="1"/>
</dbReference>
<dbReference type="STRING" id="1448320.A0A319DI00"/>
<dbReference type="InterPro" id="IPR051678">
    <property type="entry name" value="AGP_Transferase"/>
</dbReference>
<dbReference type="Pfam" id="PF01636">
    <property type="entry name" value="APH"/>
    <property type="match status" value="1"/>
</dbReference>
<protein>
    <recommendedName>
        <fullName evidence="1">Aminoglycoside phosphotransferase domain-containing protein</fullName>
    </recommendedName>
</protein>
<evidence type="ECO:0000313" key="2">
    <source>
        <dbReference type="EMBL" id="PYH96919.1"/>
    </source>
</evidence>
<feature type="domain" description="Aminoglycoside phosphotransferase" evidence="1">
    <location>
        <begin position="60"/>
        <end position="296"/>
    </location>
</feature>
<dbReference type="VEuPathDB" id="FungiDB:BO71DRAFT_448281"/>
<dbReference type="AlphaFoldDB" id="A0A319DI00"/>
<dbReference type="SUPFAM" id="SSF56112">
    <property type="entry name" value="Protein kinase-like (PK-like)"/>
    <property type="match status" value="1"/>
</dbReference>
<organism evidence="2 3">
    <name type="scientific">Aspergillus ellipticus CBS 707.79</name>
    <dbReference type="NCBI Taxonomy" id="1448320"/>
    <lineage>
        <taxon>Eukaryota</taxon>
        <taxon>Fungi</taxon>
        <taxon>Dikarya</taxon>
        <taxon>Ascomycota</taxon>
        <taxon>Pezizomycotina</taxon>
        <taxon>Eurotiomycetes</taxon>
        <taxon>Eurotiomycetidae</taxon>
        <taxon>Eurotiales</taxon>
        <taxon>Aspergillaceae</taxon>
        <taxon>Aspergillus</taxon>
        <taxon>Aspergillus subgen. Circumdati</taxon>
    </lineage>
</organism>
<dbReference type="InterPro" id="IPR011009">
    <property type="entry name" value="Kinase-like_dom_sf"/>
</dbReference>
<dbReference type="OrthoDB" id="428260at2759"/>